<feature type="region of interest" description="Disordered" evidence="3">
    <location>
        <begin position="537"/>
        <end position="571"/>
    </location>
</feature>
<protein>
    <submittedName>
        <fullName evidence="5">ATP-binding cassette domain-containing protein</fullName>
    </submittedName>
    <submittedName>
        <fullName evidence="6">ATP-binding cassette, subfamily F, member 3</fullName>
    </submittedName>
</protein>
<dbReference type="PROSITE" id="PS50893">
    <property type="entry name" value="ABC_TRANSPORTER_2"/>
    <property type="match status" value="2"/>
</dbReference>
<organism evidence="6 7">
    <name type="scientific">Bittarella massiliensis</name>
    <name type="common">ex Durand et al. 2017</name>
    <dbReference type="NCBI Taxonomy" id="1720313"/>
    <lineage>
        <taxon>Bacteria</taxon>
        <taxon>Bacillati</taxon>
        <taxon>Bacillota</taxon>
        <taxon>Clostridia</taxon>
        <taxon>Eubacteriales</taxon>
        <taxon>Oscillospiraceae</taxon>
        <taxon>Bittarella (ex Durand et al. 2017)</taxon>
    </lineage>
</organism>
<evidence type="ECO:0000313" key="7">
    <source>
        <dbReference type="Proteomes" id="UP000184089"/>
    </source>
</evidence>
<dbReference type="InterPro" id="IPR027417">
    <property type="entry name" value="P-loop_NTPase"/>
</dbReference>
<dbReference type="GO" id="GO:0005524">
    <property type="term" value="F:ATP binding"/>
    <property type="evidence" value="ECO:0007669"/>
    <property type="project" value="UniProtKB-KW"/>
</dbReference>
<evidence type="ECO:0000256" key="3">
    <source>
        <dbReference type="SAM" id="MobiDB-lite"/>
    </source>
</evidence>
<dbReference type="FunFam" id="3.40.50.300:FF:000011">
    <property type="entry name" value="Putative ABC transporter ATP-binding component"/>
    <property type="match status" value="1"/>
</dbReference>
<reference evidence="7" key="1">
    <citation type="submission" date="2016-11" db="EMBL/GenBank/DDBJ databases">
        <authorList>
            <person name="Jaros S."/>
            <person name="Januszkiewicz K."/>
            <person name="Wedrychowicz H."/>
        </authorList>
    </citation>
    <scope>NUCLEOTIDE SEQUENCE [LARGE SCALE GENOMIC DNA]</scope>
    <source>
        <strain evidence="7">DSM 4029</strain>
    </source>
</reference>
<dbReference type="SUPFAM" id="SSF52540">
    <property type="entry name" value="P-loop containing nucleoside triphosphate hydrolases"/>
    <property type="match status" value="2"/>
</dbReference>
<reference evidence="5 8" key="3">
    <citation type="journal article" date="2019" name="Nat. Med.">
        <title>A library of human gut bacterial isolates paired with longitudinal multiomics data enables mechanistic microbiome research.</title>
        <authorList>
            <person name="Poyet M."/>
            <person name="Groussin M."/>
            <person name="Gibbons S.M."/>
            <person name="Avila-Pacheco J."/>
            <person name="Jiang X."/>
            <person name="Kearney S.M."/>
            <person name="Perrotta A.R."/>
            <person name="Berdy B."/>
            <person name="Zhao S."/>
            <person name="Lieberman T.D."/>
            <person name="Swanson P.K."/>
            <person name="Smith M."/>
            <person name="Roesemann S."/>
            <person name="Alexander J.E."/>
            <person name="Rich S.A."/>
            <person name="Livny J."/>
            <person name="Vlamakis H."/>
            <person name="Clish C."/>
            <person name="Bullock K."/>
            <person name="Deik A."/>
            <person name="Scott J."/>
            <person name="Pierce K.A."/>
            <person name="Xavier R.J."/>
            <person name="Alm E.J."/>
        </authorList>
    </citation>
    <scope>NUCLEOTIDE SEQUENCE [LARGE SCALE GENOMIC DNA]</scope>
    <source>
        <strain evidence="5 8">BIOML-A2</strain>
    </source>
</reference>
<dbReference type="GO" id="GO:0016887">
    <property type="term" value="F:ATP hydrolysis activity"/>
    <property type="evidence" value="ECO:0007669"/>
    <property type="project" value="InterPro"/>
</dbReference>
<dbReference type="Pfam" id="PF12848">
    <property type="entry name" value="ABC_tran_Xtn"/>
    <property type="match status" value="1"/>
</dbReference>
<feature type="compositionally biased region" description="Basic and acidic residues" evidence="3">
    <location>
        <begin position="559"/>
        <end position="571"/>
    </location>
</feature>
<proteinExistence type="predicted"/>
<keyword evidence="8" id="KW-1185">Reference proteome</keyword>
<dbReference type="EMBL" id="FQVY01000001">
    <property type="protein sequence ID" value="SHF82620.1"/>
    <property type="molecule type" value="Genomic_DNA"/>
</dbReference>
<dbReference type="CDD" id="cd03221">
    <property type="entry name" value="ABCF_EF-3"/>
    <property type="match status" value="2"/>
</dbReference>
<evidence type="ECO:0000259" key="4">
    <source>
        <dbReference type="PROSITE" id="PS50893"/>
    </source>
</evidence>
<dbReference type="AlphaFoldDB" id="A0AAQ1MCR4"/>
<dbReference type="PANTHER" id="PTHR42855">
    <property type="entry name" value="ABC TRANSPORTER ATP-BINDING SUBUNIT"/>
    <property type="match status" value="1"/>
</dbReference>
<dbReference type="Proteomes" id="UP000474718">
    <property type="component" value="Unassembled WGS sequence"/>
</dbReference>
<feature type="domain" description="ABC transporter" evidence="4">
    <location>
        <begin position="322"/>
        <end position="541"/>
    </location>
</feature>
<dbReference type="InterPro" id="IPR032781">
    <property type="entry name" value="ABC_tran_Xtn"/>
</dbReference>
<dbReference type="GO" id="GO:0003677">
    <property type="term" value="F:DNA binding"/>
    <property type="evidence" value="ECO:0007669"/>
    <property type="project" value="InterPro"/>
</dbReference>
<dbReference type="Proteomes" id="UP000184089">
    <property type="component" value="Unassembled WGS sequence"/>
</dbReference>
<comment type="caution">
    <text evidence="6">The sequence shown here is derived from an EMBL/GenBank/DDBJ whole genome shotgun (WGS) entry which is preliminary data.</text>
</comment>
<evidence type="ECO:0000313" key="5">
    <source>
        <dbReference type="EMBL" id="MZL70113.1"/>
    </source>
</evidence>
<dbReference type="InterPro" id="IPR017871">
    <property type="entry name" value="ABC_transporter-like_CS"/>
</dbReference>
<dbReference type="Pfam" id="PF16326">
    <property type="entry name" value="ABC_tran_CTD"/>
    <property type="match status" value="1"/>
</dbReference>
<dbReference type="PANTHER" id="PTHR42855:SF2">
    <property type="entry name" value="DRUG RESISTANCE ABC TRANSPORTER,ATP-BINDING PROTEIN"/>
    <property type="match status" value="1"/>
</dbReference>
<reference evidence="6" key="2">
    <citation type="submission" date="2016-11" db="EMBL/GenBank/DDBJ databases">
        <authorList>
            <person name="Varghese N."/>
            <person name="Submissions S."/>
        </authorList>
    </citation>
    <scope>NUCLEOTIDE SEQUENCE</scope>
    <source>
        <strain evidence="6">DSM 4029</strain>
    </source>
</reference>
<sequence length="635" mass="71399">MEIKCNDLSLSFGQFPILQGVNFTLTDTSRVGIIGQNGAGKSTLLKLITGELTPDAGDLFITRGTSIGFLKQNSGLSAERTIFEEMRSVFSRLLFCQEQMAKLQRQMAAADPAGADYARMAADYAALNTEFEAGDGYTIDYRIRTVLFGMGFGEEDFPKEIYKMSGGEKTRLALAKLLLLGPQVLLLDEPTNHLDFTTLLWLENYLKGYKGCVVVVSHDRYFLDTTVTEILEVSRHRVKSYKGNYSRYKQLKEEELYAGSRAYEKQQKVIEKYEDYIQKNLVRASTSKMAKSRRKALEKMEVLEKPTEEKEVVRFTFPFDRPPFENVFSVKGVDVCVEGKALIHDVSFTVKRGEKACIVGENGAGKSTFLKQVLGMLPTLRGRIQTGGFVKIGYFEQEQNPFHPGETVLDALHNKYPGMTELELRSHLAAFAFTGEEIEKRVGELSGGELAKLKFANLSLQRPNVLVLDEPSNHLDLFAKEELQKALKAYEGTILMVSHDRYLLNDTADYIIEMSRSGVEITPGNFEAYRAKLEAREAAGQAQEQEKKPTPKQEAGNYRSKEERRRAAQRREALSRVERAIEDCEAEMAAQQAALAEPDVQSDYQRLADITAALEALQSKLDGLMEEWETLESAQ</sequence>
<dbReference type="Gene3D" id="3.40.50.300">
    <property type="entry name" value="P-loop containing nucleotide triphosphate hydrolases"/>
    <property type="match status" value="2"/>
</dbReference>
<dbReference type="InterPro" id="IPR003439">
    <property type="entry name" value="ABC_transporter-like_ATP-bd"/>
</dbReference>
<dbReference type="InterPro" id="IPR003593">
    <property type="entry name" value="AAA+_ATPase"/>
</dbReference>
<dbReference type="InterPro" id="IPR051309">
    <property type="entry name" value="ABCF_ATPase"/>
</dbReference>
<evidence type="ECO:0000313" key="6">
    <source>
        <dbReference type="EMBL" id="SHF82620.1"/>
    </source>
</evidence>
<dbReference type="Gene3D" id="1.10.287.380">
    <property type="entry name" value="Valyl-tRNA synthetase, C-terminal domain"/>
    <property type="match status" value="1"/>
</dbReference>
<keyword evidence="2 6" id="KW-0067">ATP-binding</keyword>
<dbReference type="Pfam" id="PF00005">
    <property type="entry name" value="ABC_tran"/>
    <property type="match status" value="2"/>
</dbReference>
<dbReference type="InterPro" id="IPR032524">
    <property type="entry name" value="ABC_tran_C"/>
</dbReference>
<dbReference type="RefSeq" id="WP_021661247.1">
    <property type="nucleotide sequence ID" value="NZ_FQVY01000001.1"/>
</dbReference>
<dbReference type="SMART" id="SM00382">
    <property type="entry name" value="AAA"/>
    <property type="match status" value="2"/>
</dbReference>
<name>A0AAQ1MCR4_9FIRM</name>
<evidence type="ECO:0000313" key="8">
    <source>
        <dbReference type="Proteomes" id="UP000474718"/>
    </source>
</evidence>
<evidence type="ECO:0000256" key="1">
    <source>
        <dbReference type="ARBA" id="ARBA00022741"/>
    </source>
</evidence>
<accession>A0AAQ1MCR4</accession>
<gene>
    <name evidence="5" type="ORF">GT747_10145</name>
    <name evidence="6" type="ORF">SAMN05444424_0823</name>
</gene>
<keyword evidence="1" id="KW-0547">Nucleotide-binding</keyword>
<dbReference type="PROSITE" id="PS00211">
    <property type="entry name" value="ABC_TRANSPORTER_1"/>
    <property type="match status" value="2"/>
</dbReference>
<evidence type="ECO:0000256" key="2">
    <source>
        <dbReference type="ARBA" id="ARBA00022840"/>
    </source>
</evidence>
<dbReference type="EMBL" id="WWVX01000007">
    <property type="protein sequence ID" value="MZL70113.1"/>
    <property type="molecule type" value="Genomic_DNA"/>
</dbReference>
<dbReference type="InterPro" id="IPR037118">
    <property type="entry name" value="Val-tRNA_synth_C_sf"/>
</dbReference>
<feature type="domain" description="ABC transporter" evidence="4">
    <location>
        <begin position="3"/>
        <end position="267"/>
    </location>
</feature>